<feature type="domain" description="AMMECR1" evidence="1">
    <location>
        <begin position="1"/>
        <end position="184"/>
    </location>
</feature>
<dbReference type="InterPro" id="IPR036071">
    <property type="entry name" value="AMMECR1_dom_sf"/>
</dbReference>
<dbReference type="PROSITE" id="PS51112">
    <property type="entry name" value="AMMECR1"/>
    <property type="match status" value="1"/>
</dbReference>
<dbReference type="Proteomes" id="UP001201812">
    <property type="component" value="Unassembled WGS sequence"/>
</dbReference>
<dbReference type="AlphaFoldDB" id="A0AAD4QYN7"/>
<accession>A0AAD4QYN7</accession>
<gene>
    <name evidence="2" type="ORF">DdX_14382</name>
</gene>
<name>A0AAD4QYN7_9BILA</name>
<dbReference type="SUPFAM" id="SSF143447">
    <property type="entry name" value="AMMECR1-like"/>
    <property type="match status" value="1"/>
</dbReference>
<organism evidence="2 3">
    <name type="scientific">Ditylenchus destructor</name>
    <dbReference type="NCBI Taxonomy" id="166010"/>
    <lineage>
        <taxon>Eukaryota</taxon>
        <taxon>Metazoa</taxon>
        <taxon>Ecdysozoa</taxon>
        <taxon>Nematoda</taxon>
        <taxon>Chromadorea</taxon>
        <taxon>Rhabditida</taxon>
        <taxon>Tylenchina</taxon>
        <taxon>Tylenchomorpha</taxon>
        <taxon>Sphaerularioidea</taxon>
        <taxon>Anguinidae</taxon>
        <taxon>Anguininae</taxon>
        <taxon>Ditylenchus</taxon>
    </lineage>
</organism>
<dbReference type="PANTHER" id="PTHR13016">
    <property type="entry name" value="AMMECR1 HOMOLOG"/>
    <property type="match status" value="1"/>
</dbReference>
<evidence type="ECO:0000313" key="3">
    <source>
        <dbReference type="Proteomes" id="UP001201812"/>
    </source>
</evidence>
<dbReference type="NCBIfam" id="TIGR00296">
    <property type="entry name" value="TIGR00296 family protein"/>
    <property type="match status" value="1"/>
</dbReference>
<evidence type="ECO:0000259" key="1">
    <source>
        <dbReference type="PROSITE" id="PS51112"/>
    </source>
</evidence>
<keyword evidence="3" id="KW-1185">Reference proteome</keyword>
<dbReference type="PANTHER" id="PTHR13016:SF0">
    <property type="entry name" value="AMME SYNDROME CANDIDATE GENE 1 PROTEIN"/>
    <property type="match status" value="1"/>
</dbReference>
<sequence length="207" mass="23725">MTIASIDMTVYCFDVVLGRLNTGSIPKCPPLFVTWKKGSSKHLRGCIGTFSRDLPLREGLSEYAQNSAFRDSRFEPVTAHEVPHLYCSVSLLVQFEPAQDYRDWIIGVHGIRIDYEQHGRRLSAVYLPEVAKEQGWSQTETLNHLMRKGGFQGSISENDRLNVMVERFQSEKISLSYEDYCHFKKQKGEEIAQPHSHRNGLFNSCRP</sequence>
<protein>
    <submittedName>
        <fullName evidence="2">AMMECR1 domain-containing protein</fullName>
    </submittedName>
</protein>
<dbReference type="Gene3D" id="3.30.700.20">
    <property type="entry name" value="Hypothetical protein ph0010, domain 1"/>
    <property type="match status" value="1"/>
</dbReference>
<dbReference type="InterPro" id="IPR027485">
    <property type="entry name" value="AMMECR1_N"/>
</dbReference>
<dbReference type="InterPro" id="IPR002733">
    <property type="entry name" value="AMMECR1_domain"/>
</dbReference>
<reference evidence="2" key="1">
    <citation type="submission" date="2022-01" db="EMBL/GenBank/DDBJ databases">
        <title>Genome Sequence Resource for Two Populations of Ditylenchus destructor, the Migratory Endoparasitic Phytonematode.</title>
        <authorList>
            <person name="Zhang H."/>
            <person name="Lin R."/>
            <person name="Xie B."/>
        </authorList>
    </citation>
    <scope>NUCLEOTIDE SEQUENCE</scope>
    <source>
        <strain evidence="2">BazhouSP</strain>
    </source>
</reference>
<proteinExistence type="predicted"/>
<evidence type="ECO:0000313" key="2">
    <source>
        <dbReference type="EMBL" id="KAI1704260.1"/>
    </source>
</evidence>
<dbReference type="Pfam" id="PF01871">
    <property type="entry name" value="AMMECR1"/>
    <property type="match status" value="1"/>
</dbReference>
<comment type="caution">
    <text evidence="2">The sequence shown here is derived from an EMBL/GenBank/DDBJ whole genome shotgun (WGS) entry which is preliminary data.</text>
</comment>
<dbReference type="InterPro" id="IPR023473">
    <property type="entry name" value="AMMECR1"/>
</dbReference>
<dbReference type="EMBL" id="JAKKPZ010000070">
    <property type="protein sequence ID" value="KAI1704260.1"/>
    <property type="molecule type" value="Genomic_DNA"/>
</dbReference>